<dbReference type="PANTHER" id="PTHR30146:SF109">
    <property type="entry name" value="HTH-TYPE TRANSCRIPTIONAL REGULATOR GALS"/>
    <property type="match status" value="1"/>
</dbReference>
<dbReference type="AlphaFoldDB" id="A0A3A3YXM3"/>
<keyword evidence="2" id="KW-0238">DNA-binding</keyword>
<keyword evidence="6" id="KW-1185">Reference proteome</keyword>
<evidence type="ECO:0000313" key="5">
    <source>
        <dbReference type="EMBL" id="RJK95463.1"/>
    </source>
</evidence>
<evidence type="ECO:0000256" key="1">
    <source>
        <dbReference type="ARBA" id="ARBA00023015"/>
    </source>
</evidence>
<dbReference type="GO" id="GO:0000976">
    <property type="term" value="F:transcription cis-regulatory region binding"/>
    <property type="evidence" value="ECO:0007669"/>
    <property type="project" value="TreeGrafter"/>
</dbReference>
<dbReference type="EMBL" id="QZEZ01000005">
    <property type="protein sequence ID" value="RJK95463.1"/>
    <property type="molecule type" value="Genomic_DNA"/>
</dbReference>
<gene>
    <name evidence="5" type="ORF">D5H78_12525</name>
</gene>
<dbReference type="InterPro" id="IPR028082">
    <property type="entry name" value="Peripla_BP_I"/>
</dbReference>
<dbReference type="InterPro" id="IPR000843">
    <property type="entry name" value="HTH_LacI"/>
</dbReference>
<evidence type="ECO:0000313" key="6">
    <source>
        <dbReference type="Proteomes" id="UP000265614"/>
    </source>
</evidence>
<proteinExistence type="predicted"/>
<comment type="caution">
    <text evidence="5">The sequence shown here is derived from an EMBL/GenBank/DDBJ whole genome shotgun (WGS) entry which is preliminary data.</text>
</comment>
<dbReference type="CDD" id="cd01392">
    <property type="entry name" value="HTH_LacI"/>
    <property type="match status" value="1"/>
</dbReference>
<feature type="domain" description="HTH lacI-type" evidence="4">
    <location>
        <begin position="10"/>
        <end position="64"/>
    </location>
</feature>
<dbReference type="Pfam" id="PF13377">
    <property type="entry name" value="Peripla_BP_3"/>
    <property type="match status" value="1"/>
</dbReference>
<accession>A0A3A3YXM3</accession>
<dbReference type="Proteomes" id="UP000265614">
    <property type="component" value="Unassembled WGS sequence"/>
</dbReference>
<keyword evidence="3" id="KW-0804">Transcription</keyword>
<name>A0A3A3YXM3_9ACTN</name>
<dbReference type="PANTHER" id="PTHR30146">
    <property type="entry name" value="LACI-RELATED TRANSCRIPTIONAL REPRESSOR"/>
    <property type="match status" value="1"/>
</dbReference>
<dbReference type="OrthoDB" id="252678at2"/>
<protein>
    <submittedName>
        <fullName evidence="5">LacI family transcriptional regulator</fullName>
    </submittedName>
</protein>
<organism evidence="5 6">
    <name type="scientific">Vallicoccus soli</name>
    <dbReference type="NCBI Taxonomy" id="2339232"/>
    <lineage>
        <taxon>Bacteria</taxon>
        <taxon>Bacillati</taxon>
        <taxon>Actinomycetota</taxon>
        <taxon>Actinomycetes</taxon>
        <taxon>Motilibacterales</taxon>
        <taxon>Vallicoccaceae</taxon>
        <taxon>Vallicoccus</taxon>
    </lineage>
</organism>
<dbReference type="Gene3D" id="3.40.50.2300">
    <property type="match status" value="2"/>
</dbReference>
<evidence type="ECO:0000256" key="2">
    <source>
        <dbReference type="ARBA" id="ARBA00023125"/>
    </source>
</evidence>
<dbReference type="Gene3D" id="1.10.260.40">
    <property type="entry name" value="lambda repressor-like DNA-binding domains"/>
    <property type="match status" value="1"/>
</dbReference>
<dbReference type="PROSITE" id="PS50932">
    <property type="entry name" value="HTH_LACI_2"/>
    <property type="match status" value="1"/>
</dbReference>
<dbReference type="GO" id="GO:0003700">
    <property type="term" value="F:DNA-binding transcription factor activity"/>
    <property type="evidence" value="ECO:0007669"/>
    <property type="project" value="TreeGrafter"/>
</dbReference>
<dbReference type="SUPFAM" id="SSF47413">
    <property type="entry name" value="lambda repressor-like DNA-binding domains"/>
    <property type="match status" value="1"/>
</dbReference>
<reference evidence="5 6" key="1">
    <citation type="submission" date="2018-09" db="EMBL/GenBank/DDBJ databases">
        <title>YIM 75000 draft genome.</title>
        <authorList>
            <person name="Tang S."/>
            <person name="Feng Y."/>
        </authorList>
    </citation>
    <scope>NUCLEOTIDE SEQUENCE [LARGE SCALE GENOMIC DNA]</scope>
    <source>
        <strain evidence="5 6">YIM 75000</strain>
    </source>
</reference>
<dbReference type="Pfam" id="PF00356">
    <property type="entry name" value="LacI"/>
    <property type="match status" value="1"/>
</dbReference>
<dbReference type="InterPro" id="IPR046335">
    <property type="entry name" value="LacI/GalR-like_sensor"/>
</dbReference>
<dbReference type="RefSeq" id="WP_119950816.1">
    <property type="nucleotide sequence ID" value="NZ_QZEZ01000005.1"/>
</dbReference>
<dbReference type="SUPFAM" id="SSF53822">
    <property type="entry name" value="Periplasmic binding protein-like I"/>
    <property type="match status" value="1"/>
</dbReference>
<evidence type="ECO:0000256" key="3">
    <source>
        <dbReference type="ARBA" id="ARBA00023163"/>
    </source>
</evidence>
<evidence type="ECO:0000259" key="4">
    <source>
        <dbReference type="PROSITE" id="PS50932"/>
    </source>
</evidence>
<dbReference type="SMART" id="SM00354">
    <property type="entry name" value="HTH_LACI"/>
    <property type="match status" value="1"/>
</dbReference>
<sequence length="359" mass="37152">MSQGTAPGRATLQSVARAARVSRQTVSNALNAPHVVSPETLQRVLAAVDELGYRPSRAARQLRTRRSHTLAMRLDPFRDGVNGSVLDRFLHALVEGAQGAGYRVLLFTAEDDAGELERYAELLEASDVDGFVLTGTHAGDPRSGWLAERGVPHSAFGRPWDDPAAPLPDAERGAGCWVDVDGAVGTRAAVGHLVASGHRRIAFVGWPAGSGSGDLRRSGWREACAERGLELPDHYDVAVPDGVDAGRASASALLTSALPPTAIVCASDSLALGVLAVAAEAEGAGGLGEGTPATAVVGFDDTPAAAAVGLTSVAQPLAEAARTCLDQLLAQLDEGASPCPPRLLPPELVVRRSTRGARP</sequence>
<dbReference type="InterPro" id="IPR010982">
    <property type="entry name" value="Lambda_DNA-bd_dom_sf"/>
</dbReference>
<keyword evidence="1" id="KW-0805">Transcription regulation</keyword>